<evidence type="ECO:0000259" key="1">
    <source>
        <dbReference type="Pfam" id="PF00850"/>
    </source>
</evidence>
<dbReference type="InterPro" id="IPR037138">
    <property type="entry name" value="His_deacetylse_dom_sf"/>
</dbReference>
<dbReference type="Gene3D" id="3.40.800.20">
    <property type="entry name" value="Histone deacetylase domain"/>
    <property type="match status" value="1"/>
</dbReference>
<dbReference type="PANTHER" id="PTHR10625:SF11">
    <property type="entry name" value="HISTONE DEACETYLASE 14, CHLOROPLASTIC"/>
    <property type="match status" value="1"/>
</dbReference>
<name>A0AAW1R422_9CHLO</name>
<accession>A0AAW1R422</accession>
<reference evidence="2 3" key="1">
    <citation type="journal article" date="2024" name="Nat. Commun.">
        <title>Phylogenomics reveals the evolutionary origins of lichenization in chlorophyte algae.</title>
        <authorList>
            <person name="Puginier C."/>
            <person name="Libourel C."/>
            <person name="Otte J."/>
            <person name="Skaloud P."/>
            <person name="Haon M."/>
            <person name="Grisel S."/>
            <person name="Petersen M."/>
            <person name="Berrin J.G."/>
            <person name="Delaux P.M."/>
            <person name="Dal Grande F."/>
            <person name="Keller J."/>
        </authorList>
    </citation>
    <scope>NUCLEOTIDE SEQUENCE [LARGE SCALE GENOMIC DNA]</scope>
    <source>
        <strain evidence="2 3">SAG 2145</strain>
    </source>
</reference>
<dbReference type="InterPro" id="IPR023696">
    <property type="entry name" value="Ureohydrolase_dom_sf"/>
</dbReference>
<keyword evidence="3" id="KW-1185">Reference proteome</keyword>
<dbReference type="SUPFAM" id="SSF52768">
    <property type="entry name" value="Arginase/deacetylase"/>
    <property type="match status" value="1"/>
</dbReference>
<dbReference type="InterPro" id="IPR000286">
    <property type="entry name" value="HDACs"/>
</dbReference>
<dbReference type="GO" id="GO:0040029">
    <property type="term" value="P:epigenetic regulation of gene expression"/>
    <property type="evidence" value="ECO:0007669"/>
    <property type="project" value="TreeGrafter"/>
</dbReference>
<dbReference type="GO" id="GO:0000118">
    <property type="term" value="C:histone deacetylase complex"/>
    <property type="evidence" value="ECO:0007669"/>
    <property type="project" value="TreeGrafter"/>
</dbReference>
<dbReference type="PRINTS" id="PR01270">
    <property type="entry name" value="HDASUPER"/>
</dbReference>
<gene>
    <name evidence="2" type="ORF">WJX74_007101</name>
</gene>
<dbReference type="Pfam" id="PF00850">
    <property type="entry name" value="Hist_deacetyl"/>
    <property type="match status" value="1"/>
</dbReference>
<feature type="domain" description="Histone deacetylase" evidence="1">
    <location>
        <begin position="10"/>
        <end position="276"/>
    </location>
</feature>
<dbReference type="InterPro" id="IPR023801">
    <property type="entry name" value="His_deacetylse_dom"/>
</dbReference>
<dbReference type="GO" id="GO:0004407">
    <property type="term" value="F:histone deacetylase activity"/>
    <property type="evidence" value="ECO:0007669"/>
    <property type="project" value="TreeGrafter"/>
</dbReference>
<evidence type="ECO:0000313" key="3">
    <source>
        <dbReference type="Proteomes" id="UP001438707"/>
    </source>
</evidence>
<dbReference type="GO" id="GO:0005737">
    <property type="term" value="C:cytoplasm"/>
    <property type="evidence" value="ECO:0007669"/>
    <property type="project" value="TreeGrafter"/>
</dbReference>
<comment type="caution">
    <text evidence="2">The sequence shown here is derived from an EMBL/GenBank/DDBJ whole genome shotgun (WGS) entry which is preliminary data.</text>
</comment>
<dbReference type="CDD" id="cd09992">
    <property type="entry name" value="HDAC_classII"/>
    <property type="match status" value="1"/>
</dbReference>
<dbReference type="EMBL" id="JALJOS010000016">
    <property type="protein sequence ID" value="KAK9828280.1"/>
    <property type="molecule type" value="Genomic_DNA"/>
</dbReference>
<sequence length="316" mass="33251">MKPIGAMTSDDLLDRLQQWSSQPEPCKVADLDSETEFTYVTETTHGDALQAATAAVALVDAVCGEVHDQPTGASSAGPLPHASVGFGLIRPPGHHATRNEVSGFCMLNNIAIAARHAQTAHSIDKVMIVDFDVHHGNGTQDAFYSDPNVLFVDMHEQGVWPGSGNAEETGAGLGIGTTINIPLPVGSGDAAARLAWHSLVAPAARRFQPGLLLVSAGYDAHWRDPLEKQQFQSSTYHFLTQQLKALADELCGGKLLLLLEGGYSLQGLSEGAAESICAILGGGSCHLDQPGIQEPLDEVLACVKALQALHGLLEAA</sequence>
<organism evidence="2 3">
    <name type="scientific">Apatococcus lobatus</name>
    <dbReference type="NCBI Taxonomy" id="904363"/>
    <lineage>
        <taxon>Eukaryota</taxon>
        <taxon>Viridiplantae</taxon>
        <taxon>Chlorophyta</taxon>
        <taxon>core chlorophytes</taxon>
        <taxon>Trebouxiophyceae</taxon>
        <taxon>Chlorellales</taxon>
        <taxon>Chlorellaceae</taxon>
        <taxon>Apatococcus</taxon>
    </lineage>
</organism>
<dbReference type="AlphaFoldDB" id="A0AAW1R422"/>
<protein>
    <recommendedName>
        <fullName evidence="1">Histone deacetylase domain-containing protein</fullName>
    </recommendedName>
</protein>
<dbReference type="PANTHER" id="PTHR10625">
    <property type="entry name" value="HISTONE DEACETYLASE HDAC1-RELATED"/>
    <property type="match status" value="1"/>
</dbReference>
<proteinExistence type="predicted"/>
<evidence type="ECO:0000313" key="2">
    <source>
        <dbReference type="EMBL" id="KAK9828280.1"/>
    </source>
</evidence>
<dbReference type="Proteomes" id="UP001438707">
    <property type="component" value="Unassembled WGS sequence"/>
</dbReference>